<dbReference type="RefSeq" id="WP_216519541.1">
    <property type="nucleotide sequence ID" value="NZ_JAHLPM010000008.1"/>
</dbReference>
<dbReference type="NCBIfam" id="TIGR00797">
    <property type="entry name" value="matE"/>
    <property type="match status" value="1"/>
</dbReference>
<comment type="subcellular location">
    <subcellularLocation>
        <location evidence="1">Cell membrane</location>
        <topology evidence="1">Multi-pass membrane protein</topology>
    </subcellularLocation>
</comment>
<protein>
    <submittedName>
        <fullName evidence="8">MATE family efflux transporter</fullName>
    </submittedName>
</protein>
<feature type="transmembrane region" description="Helical" evidence="7">
    <location>
        <begin position="138"/>
        <end position="158"/>
    </location>
</feature>
<keyword evidence="2" id="KW-0813">Transport</keyword>
<comment type="caution">
    <text evidence="8">The sequence shown here is derived from an EMBL/GenBank/DDBJ whole genome shotgun (WGS) entry which is preliminary data.</text>
</comment>
<feature type="transmembrane region" description="Helical" evidence="7">
    <location>
        <begin position="397"/>
        <end position="414"/>
    </location>
</feature>
<keyword evidence="9" id="KW-1185">Reference proteome</keyword>
<reference evidence="8 9" key="1">
    <citation type="submission" date="2021-06" db="EMBL/GenBank/DDBJ databases">
        <authorList>
            <person name="Sun Q."/>
            <person name="Li D."/>
        </authorList>
    </citation>
    <scope>NUCLEOTIDE SEQUENCE [LARGE SCALE GENOMIC DNA]</scope>
    <source>
        <strain evidence="8 9">MSJ-40</strain>
    </source>
</reference>
<evidence type="ECO:0000256" key="7">
    <source>
        <dbReference type="SAM" id="Phobius"/>
    </source>
</evidence>
<keyword evidence="5 7" id="KW-1133">Transmembrane helix</keyword>
<feature type="transmembrane region" description="Helical" evidence="7">
    <location>
        <begin position="170"/>
        <end position="188"/>
    </location>
</feature>
<dbReference type="PANTHER" id="PTHR43549">
    <property type="entry name" value="MULTIDRUG RESISTANCE PROTEIN YPNP-RELATED"/>
    <property type="match status" value="1"/>
</dbReference>
<evidence type="ECO:0000256" key="6">
    <source>
        <dbReference type="ARBA" id="ARBA00023136"/>
    </source>
</evidence>
<evidence type="ECO:0000256" key="1">
    <source>
        <dbReference type="ARBA" id="ARBA00004651"/>
    </source>
</evidence>
<gene>
    <name evidence="8" type="ORF">KQI42_10465</name>
</gene>
<feature type="transmembrane region" description="Helical" evidence="7">
    <location>
        <begin position="56"/>
        <end position="79"/>
    </location>
</feature>
<keyword evidence="4 7" id="KW-0812">Transmembrane</keyword>
<proteinExistence type="predicted"/>
<dbReference type="InterPro" id="IPR002528">
    <property type="entry name" value="MATE_fam"/>
</dbReference>
<feature type="transmembrane region" description="Helical" evidence="7">
    <location>
        <begin position="323"/>
        <end position="347"/>
    </location>
</feature>
<dbReference type="InterPro" id="IPR048279">
    <property type="entry name" value="MdtK-like"/>
</dbReference>
<feature type="transmembrane region" description="Helical" evidence="7">
    <location>
        <begin position="362"/>
        <end position="385"/>
    </location>
</feature>
<feature type="transmembrane region" description="Helical" evidence="7">
    <location>
        <begin position="15"/>
        <end position="36"/>
    </location>
</feature>
<dbReference type="InterPro" id="IPR052031">
    <property type="entry name" value="Membrane_Transporter-Flippase"/>
</dbReference>
<evidence type="ECO:0000256" key="5">
    <source>
        <dbReference type="ARBA" id="ARBA00022989"/>
    </source>
</evidence>
<feature type="transmembrane region" description="Helical" evidence="7">
    <location>
        <begin position="194"/>
        <end position="217"/>
    </location>
</feature>
<feature type="transmembrane region" description="Helical" evidence="7">
    <location>
        <begin position="285"/>
        <end position="302"/>
    </location>
</feature>
<feature type="transmembrane region" description="Helical" evidence="7">
    <location>
        <begin position="420"/>
        <end position="441"/>
    </location>
</feature>
<dbReference type="Pfam" id="PF01554">
    <property type="entry name" value="MatE"/>
    <property type="match status" value="2"/>
</dbReference>
<feature type="transmembrane region" description="Helical" evidence="7">
    <location>
        <begin position="256"/>
        <end position="279"/>
    </location>
</feature>
<name>A0ABS6E688_9FIRM</name>
<keyword evidence="6 7" id="KW-0472">Membrane</keyword>
<dbReference type="Proteomes" id="UP000749471">
    <property type="component" value="Unassembled WGS sequence"/>
</dbReference>
<dbReference type="PANTHER" id="PTHR43549:SF2">
    <property type="entry name" value="MULTIDRUG RESISTANCE PROTEIN NORM-RELATED"/>
    <property type="match status" value="1"/>
</dbReference>
<evidence type="ECO:0000313" key="8">
    <source>
        <dbReference type="EMBL" id="MBU5438434.1"/>
    </source>
</evidence>
<evidence type="ECO:0000256" key="4">
    <source>
        <dbReference type="ARBA" id="ARBA00022692"/>
    </source>
</evidence>
<evidence type="ECO:0000256" key="3">
    <source>
        <dbReference type="ARBA" id="ARBA00022475"/>
    </source>
</evidence>
<sequence length="459" mass="50583">MKKQDKSELILTGDIYKVLITLSLPIMINNLIQTLYNLADGIWVSKISSVHFAATSFVWPVNFLFISLGIGLSIAGTSILSQLVGGGRLKEANEYGNQLIVISFICSISFALLGYLVSPFIIKAMGATGDLARYSNTYLKITFLDMPFLFLFFNINSIMNAQGNTLTPTILSGISAILNVVLDPIFIFTFDMGIAGAAIATLLSRALLAIVGFYMLFNSNNKIKPKLKGFKLNKEIIKEIVKVGLPSSIGQSGSSLGFIVLNGFIASYGTATIAAFGMVNRITSLVMQPAMGIGAALTAIVGQNIGANQVDRVKEAFMKAIKLTLIFGIVGCVLMLWKDAAIIDFFIQSKDDPTVIYQGITYLQYISFSMPLMGIFSVLQGIFQGSGNTKYSMAMEIGRLWFVRLPMILIFKYFTDFGPVGIWFSMSFSNLIVCIYGYWVYRKNRWQKRVIKLEDPINV</sequence>
<evidence type="ECO:0000256" key="2">
    <source>
        <dbReference type="ARBA" id="ARBA00022448"/>
    </source>
</evidence>
<dbReference type="PIRSF" id="PIRSF006603">
    <property type="entry name" value="DinF"/>
    <property type="match status" value="1"/>
</dbReference>
<keyword evidence="3" id="KW-1003">Cell membrane</keyword>
<evidence type="ECO:0000313" key="9">
    <source>
        <dbReference type="Proteomes" id="UP000749471"/>
    </source>
</evidence>
<dbReference type="EMBL" id="JAHLPM010000008">
    <property type="protein sequence ID" value="MBU5438434.1"/>
    <property type="molecule type" value="Genomic_DNA"/>
</dbReference>
<accession>A0ABS6E688</accession>
<feature type="transmembrane region" description="Helical" evidence="7">
    <location>
        <begin position="99"/>
        <end position="118"/>
    </location>
</feature>
<organism evidence="8 9">
    <name type="scientific">Tissierella simiarum</name>
    <dbReference type="NCBI Taxonomy" id="2841534"/>
    <lineage>
        <taxon>Bacteria</taxon>
        <taxon>Bacillati</taxon>
        <taxon>Bacillota</taxon>
        <taxon>Tissierellia</taxon>
        <taxon>Tissierellales</taxon>
        <taxon>Tissierellaceae</taxon>
        <taxon>Tissierella</taxon>
    </lineage>
</organism>